<dbReference type="SMART" id="SM00345">
    <property type="entry name" value="HTH_GNTR"/>
    <property type="match status" value="1"/>
</dbReference>
<dbReference type="InterPro" id="IPR036388">
    <property type="entry name" value="WH-like_DNA-bd_sf"/>
</dbReference>
<dbReference type="InterPro" id="IPR036390">
    <property type="entry name" value="WH_DNA-bd_sf"/>
</dbReference>
<dbReference type="PANTHER" id="PTHR43537">
    <property type="entry name" value="TRANSCRIPTIONAL REGULATOR, GNTR FAMILY"/>
    <property type="match status" value="1"/>
</dbReference>
<dbReference type="PANTHER" id="PTHR43537:SF5">
    <property type="entry name" value="UXU OPERON TRANSCRIPTIONAL REGULATOR"/>
    <property type="match status" value="1"/>
</dbReference>
<sequence length="236" mass="26145">MVETTKDRRPKGTGTRWAYEEIRNQILSLQLKPGADLDEQVLIGILGVSRTPIREALIRLAAEGLVEMLPNRGARVSRVDLSGVREFFEALDAAQRMVTRWAALRRTQRDITIIDAGRRSFEKAAADGDITGMMDTNLAFHEAIGTASGNALVAKHYAQLLALGLRLSRISLAYEGTETRRDQHIGAIVEDHRIMTGHIVAGDADAAEETARAHTELFRKRVLEYMTSSLATDMSF</sequence>
<dbReference type="SUPFAM" id="SSF48008">
    <property type="entry name" value="GntR ligand-binding domain-like"/>
    <property type="match status" value="1"/>
</dbReference>
<dbReference type="EMBL" id="JBDPGJ010000010">
    <property type="protein sequence ID" value="MEX0409588.1"/>
    <property type="molecule type" value="Genomic_DNA"/>
</dbReference>
<keyword evidence="6" id="KW-1185">Reference proteome</keyword>
<gene>
    <name evidence="5" type="ORF">ABGN05_28495</name>
</gene>
<accession>A0ABV3SS03</accession>
<comment type="caution">
    <text evidence="5">The sequence shown here is derived from an EMBL/GenBank/DDBJ whole genome shotgun (WGS) entry which is preliminary data.</text>
</comment>
<dbReference type="Gene3D" id="1.10.10.10">
    <property type="entry name" value="Winged helix-like DNA-binding domain superfamily/Winged helix DNA-binding domain"/>
    <property type="match status" value="1"/>
</dbReference>
<dbReference type="Pfam" id="PF00392">
    <property type="entry name" value="GntR"/>
    <property type="match status" value="1"/>
</dbReference>
<keyword evidence="2" id="KW-0238">DNA-binding</keyword>
<dbReference type="Gene3D" id="1.20.120.530">
    <property type="entry name" value="GntR ligand-binding domain-like"/>
    <property type="match status" value="1"/>
</dbReference>
<dbReference type="SUPFAM" id="SSF46785">
    <property type="entry name" value="Winged helix' DNA-binding domain"/>
    <property type="match status" value="1"/>
</dbReference>
<dbReference type="Proteomes" id="UP001556692">
    <property type="component" value="Unassembled WGS sequence"/>
</dbReference>
<evidence type="ECO:0000256" key="3">
    <source>
        <dbReference type="ARBA" id="ARBA00023163"/>
    </source>
</evidence>
<reference evidence="5 6" key="1">
    <citation type="submission" date="2024-05" db="EMBL/GenBank/DDBJ databases">
        <authorList>
            <person name="Jiang F."/>
        </authorList>
    </citation>
    <scope>NUCLEOTIDE SEQUENCE [LARGE SCALE GENOMIC DNA]</scope>
    <source>
        <strain evidence="5 6">LZ166</strain>
    </source>
</reference>
<feature type="domain" description="HTH gntR-type" evidence="4">
    <location>
        <begin position="12"/>
        <end position="79"/>
    </location>
</feature>
<protein>
    <submittedName>
        <fullName evidence="5">GntR family transcriptional regulator</fullName>
    </submittedName>
</protein>
<evidence type="ECO:0000256" key="1">
    <source>
        <dbReference type="ARBA" id="ARBA00023015"/>
    </source>
</evidence>
<name>A0ABV3SS03_9HYPH</name>
<evidence type="ECO:0000313" key="6">
    <source>
        <dbReference type="Proteomes" id="UP001556692"/>
    </source>
</evidence>
<dbReference type="InterPro" id="IPR000524">
    <property type="entry name" value="Tscrpt_reg_HTH_GntR"/>
</dbReference>
<organism evidence="5 6">
    <name type="scientific">Aquibium pacificus</name>
    <dbReference type="NCBI Taxonomy" id="3153579"/>
    <lineage>
        <taxon>Bacteria</taxon>
        <taxon>Pseudomonadati</taxon>
        <taxon>Pseudomonadota</taxon>
        <taxon>Alphaproteobacteria</taxon>
        <taxon>Hyphomicrobiales</taxon>
        <taxon>Phyllobacteriaceae</taxon>
        <taxon>Aquibium</taxon>
    </lineage>
</organism>
<dbReference type="Pfam" id="PF07729">
    <property type="entry name" value="FCD"/>
    <property type="match status" value="1"/>
</dbReference>
<dbReference type="CDD" id="cd07377">
    <property type="entry name" value="WHTH_GntR"/>
    <property type="match status" value="1"/>
</dbReference>
<dbReference type="InterPro" id="IPR008920">
    <property type="entry name" value="TF_FadR/GntR_C"/>
</dbReference>
<proteinExistence type="predicted"/>
<dbReference type="PROSITE" id="PS50949">
    <property type="entry name" value="HTH_GNTR"/>
    <property type="match status" value="1"/>
</dbReference>
<dbReference type="InterPro" id="IPR011711">
    <property type="entry name" value="GntR_C"/>
</dbReference>
<evidence type="ECO:0000259" key="4">
    <source>
        <dbReference type="PROSITE" id="PS50949"/>
    </source>
</evidence>
<keyword evidence="1" id="KW-0805">Transcription regulation</keyword>
<evidence type="ECO:0000313" key="5">
    <source>
        <dbReference type="EMBL" id="MEX0409588.1"/>
    </source>
</evidence>
<dbReference type="RefSeq" id="WP_367957453.1">
    <property type="nucleotide sequence ID" value="NZ_JBDPGJ010000010.1"/>
</dbReference>
<evidence type="ECO:0000256" key="2">
    <source>
        <dbReference type="ARBA" id="ARBA00023125"/>
    </source>
</evidence>
<keyword evidence="3" id="KW-0804">Transcription</keyword>
<dbReference type="SMART" id="SM00895">
    <property type="entry name" value="FCD"/>
    <property type="match status" value="1"/>
</dbReference>